<sequence length="267" mass="30678">MKLYSETMGQGKTILFIHGFGVNTYTWRYLMPEFSKSYKCIAINLKGFGKSPKPFDNKYSFFDHLENVLKFIEENRLKDFVIVGNSYGGGLAMGIALEYKKRGIEENLKGLVLIDTMAYIQELPPFMKILTLPVISEILSILIPPSVATKNALKEVWHNYHKVTEDVVNAYKVKSIRDRYCSIKTARQILKGNIEGFVNGIKEIDTKSLIIWGDKDKIIPIKTAYKLEKDLKNSRLEIIENCGHVPQEECPEKTIEIIKNFLKEIEF</sequence>
<evidence type="ECO:0000313" key="3">
    <source>
        <dbReference type="Proteomes" id="UP000595564"/>
    </source>
</evidence>
<gene>
    <name evidence="2" type="ORF">TTHT_2226</name>
</gene>
<reference evidence="2 3" key="1">
    <citation type="journal article" date="2012" name="Extremophiles">
        <title>Thermotomaculum hydrothermale gen. nov., sp. nov., a novel heterotrophic thermophile within the phylum Acidobacteria from a deep-sea hydrothermal vent chimney in the Southern Okinawa Trough.</title>
        <authorList>
            <person name="Izumi H."/>
            <person name="Nunoura T."/>
            <person name="Miyazaki M."/>
            <person name="Mino S."/>
            <person name="Toki T."/>
            <person name="Takai K."/>
            <person name="Sako Y."/>
            <person name="Sawabe T."/>
            <person name="Nakagawa S."/>
        </authorList>
    </citation>
    <scope>NUCLEOTIDE SEQUENCE [LARGE SCALE GENOMIC DNA]</scope>
    <source>
        <strain evidence="2 3">AC55</strain>
    </source>
</reference>
<dbReference type="EMBL" id="AP017470">
    <property type="protein sequence ID" value="BBB33650.1"/>
    <property type="molecule type" value="Genomic_DNA"/>
</dbReference>
<protein>
    <recommendedName>
        <fullName evidence="1">AB hydrolase-1 domain-containing protein</fullName>
    </recommendedName>
</protein>
<organism evidence="2 3">
    <name type="scientific">Thermotomaculum hydrothermale</name>
    <dbReference type="NCBI Taxonomy" id="981385"/>
    <lineage>
        <taxon>Bacteria</taxon>
        <taxon>Pseudomonadati</taxon>
        <taxon>Acidobacteriota</taxon>
        <taxon>Holophagae</taxon>
        <taxon>Thermotomaculales</taxon>
        <taxon>Thermotomaculaceae</taxon>
        <taxon>Thermotomaculum</taxon>
    </lineage>
</organism>
<dbReference type="InterPro" id="IPR000639">
    <property type="entry name" value="Epox_hydrolase-like"/>
</dbReference>
<proteinExistence type="predicted"/>
<keyword evidence="3" id="KW-1185">Reference proteome</keyword>
<dbReference type="InterPro" id="IPR000073">
    <property type="entry name" value="AB_hydrolase_1"/>
</dbReference>
<dbReference type="PANTHER" id="PTHR43689:SF8">
    <property type="entry name" value="ALPHA_BETA-HYDROLASES SUPERFAMILY PROTEIN"/>
    <property type="match status" value="1"/>
</dbReference>
<dbReference type="Pfam" id="PF00561">
    <property type="entry name" value="Abhydrolase_1"/>
    <property type="match status" value="1"/>
</dbReference>
<feature type="domain" description="AB hydrolase-1" evidence="1">
    <location>
        <begin position="13"/>
        <end position="249"/>
    </location>
</feature>
<dbReference type="PRINTS" id="PR00111">
    <property type="entry name" value="ABHYDROLASE"/>
</dbReference>
<evidence type="ECO:0000313" key="2">
    <source>
        <dbReference type="EMBL" id="BBB33650.1"/>
    </source>
</evidence>
<dbReference type="RefSeq" id="WP_201327964.1">
    <property type="nucleotide sequence ID" value="NZ_AP017470.1"/>
</dbReference>
<dbReference type="Gene3D" id="3.40.50.1820">
    <property type="entry name" value="alpha/beta hydrolase"/>
    <property type="match status" value="1"/>
</dbReference>
<evidence type="ECO:0000259" key="1">
    <source>
        <dbReference type="Pfam" id="PF00561"/>
    </source>
</evidence>
<dbReference type="PRINTS" id="PR00412">
    <property type="entry name" value="EPOXHYDRLASE"/>
</dbReference>
<accession>A0A7R6PZ83</accession>
<dbReference type="SUPFAM" id="SSF53474">
    <property type="entry name" value="alpha/beta-Hydrolases"/>
    <property type="match status" value="1"/>
</dbReference>
<dbReference type="InterPro" id="IPR029058">
    <property type="entry name" value="AB_hydrolase_fold"/>
</dbReference>
<dbReference type="Proteomes" id="UP000595564">
    <property type="component" value="Chromosome"/>
</dbReference>
<name>A0A7R6PZ83_9BACT</name>
<dbReference type="KEGG" id="thyd:TTHT_2226"/>
<dbReference type="PANTHER" id="PTHR43689">
    <property type="entry name" value="HYDROLASE"/>
    <property type="match status" value="1"/>
</dbReference>
<dbReference type="AlphaFoldDB" id="A0A7R6PZ83"/>
<dbReference type="GO" id="GO:0003824">
    <property type="term" value="F:catalytic activity"/>
    <property type="evidence" value="ECO:0007669"/>
    <property type="project" value="InterPro"/>
</dbReference>